<dbReference type="AlphaFoldDB" id="A0A2Z2HJN8"/>
<evidence type="ECO:0000256" key="1">
    <source>
        <dbReference type="SAM" id="MobiDB-lite"/>
    </source>
</evidence>
<feature type="compositionally biased region" description="Low complexity" evidence="1">
    <location>
        <begin position="192"/>
        <end position="210"/>
    </location>
</feature>
<keyword evidence="4" id="KW-1185">Reference proteome</keyword>
<gene>
    <name evidence="3" type="ORF">NMSP_0422</name>
</gene>
<keyword evidence="2" id="KW-0812">Transmembrane</keyword>
<feature type="transmembrane region" description="Helical" evidence="2">
    <location>
        <begin position="20"/>
        <end position="43"/>
    </location>
</feature>
<keyword evidence="2" id="KW-1133">Transmembrane helix</keyword>
<keyword evidence="2" id="KW-0472">Membrane</keyword>
<accession>A0A2Z2HJN8</accession>
<evidence type="ECO:0000313" key="3">
    <source>
        <dbReference type="EMBL" id="ARS64045.1"/>
    </source>
</evidence>
<feature type="transmembrane region" description="Helical" evidence="2">
    <location>
        <begin position="413"/>
        <end position="435"/>
    </location>
</feature>
<feature type="region of interest" description="Disordered" evidence="1">
    <location>
        <begin position="184"/>
        <end position="210"/>
    </location>
</feature>
<evidence type="ECO:0000256" key="2">
    <source>
        <dbReference type="SAM" id="Phobius"/>
    </source>
</evidence>
<dbReference type="Proteomes" id="UP000249949">
    <property type="component" value="Chromosome"/>
</dbReference>
<organism evidence="3 4">
    <name type="scientific">Candidatus Nitrosomarinus catalinensis</name>
    <dbReference type="NCBI Taxonomy" id="1898749"/>
    <lineage>
        <taxon>Archaea</taxon>
        <taxon>Nitrososphaerota</taxon>
        <taxon>Nitrososphaeria</taxon>
        <taxon>Nitrosopumilales</taxon>
        <taxon>Nitrosopumilaceae</taxon>
        <taxon>Candidatus Nitrosomarinus</taxon>
    </lineage>
</organism>
<evidence type="ECO:0000313" key="4">
    <source>
        <dbReference type="Proteomes" id="UP000249949"/>
    </source>
</evidence>
<name>A0A2Z2HJN8_9ARCH</name>
<dbReference type="KEGG" id="nct:NMSP_0422"/>
<proteinExistence type="predicted"/>
<reference evidence="3 4" key="1">
    <citation type="journal article" date="2017" name="Environ. Microbiol.">
        <title>Genome and epigenome of a novel marine Thaumarchaeota strain suggest viral infection, phosphorothioation DNA modification and multiple restriction systems.</title>
        <authorList>
            <person name="Ahlgren N.A."/>
            <person name="Chen Y."/>
            <person name="Needham D.M."/>
            <person name="Parada A.E."/>
            <person name="Sachdeva R."/>
            <person name="Trinh V."/>
            <person name="Chen T."/>
            <person name="Fuhrman J.A."/>
        </authorList>
    </citation>
    <scope>NUCLEOTIDE SEQUENCE [LARGE SCALE GENOMIC DNA]</scope>
    <source>
        <strain evidence="3 4">SPOT01</strain>
    </source>
</reference>
<protein>
    <submittedName>
        <fullName evidence="3">Uncharacterized protein</fullName>
    </submittedName>
</protein>
<dbReference type="EMBL" id="CP021324">
    <property type="protein sequence ID" value="ARS64045.1"/>
    <property type="molecule type" value="Genomic_DNA"/>
</dbReference>
<sequence length="441" mass="48347">MLEKQNIGNLRSETLHFPNISSLMKISLGLILFTMISTVMVYAQTSDNTVTIVDDAYLEDNTQYIDNTLFSSSPGSTITVINNDVVSHMLVSGSANSNRNSNINYDDFLVCEFDPNDDQSVSNQDDNNACDFNKDNRIITEIIPPGASASFTLNELGTYRIIDPDYPWIEFVIYSFQNSDSSDNVNSGYQVEENTSEPTMSSESTPVTSPSLETLSVTVDGMPFDVNFSTVGLNVYEIESDTDSMSLIFYVDVRDSNGKLEVIFDREFFDSVYDGVDDQFFILSDGDETIFREIQNTSESRTLSIDVQLGTEELEIIGSEFGFSKVISVPVIETPVIETPVIETPVIETPVIEIVPTNECGPGTILENDVCVLDERCGPGTILENDVCVLDSSSIDNSPTVSNTSSPSSNKEMIISFSVAFGIAGVIGIILALIAKAHKKK</sequence>